<organism evidence="3">
    <name type="scientific">Triticum aestivum</name>
    <name type="common">Wheat</name>
    <dbReference type="NCBI Taxonomy" id="4565"/>
    <lineage>
        <taxon>Eukaryota</taxon>
        <taxon>Viridiplantae</taxon>
        <taxon>Streptophyta</taxon>
        <taxon>Embryophyta</taxon>
        <taxon>Tracheophyta</taxon>
        <taxon>Spermatophyta</taxon>
        <taxon>Magnoliopsida</taxon>
        <taxon>Liliopsida</taxon>
        <taxon>Poales</taxon>
        <taxon>Poaceae</taxon>
        <taxon>BOP clade</taxon>
        <taxon>Pooideae</taxon>
        <taxon>Triticodae</taxon>
        <taxon>Triticeae</taxon>
        <taxon>Triticinae</taxon>
        <taxon>Triticum</taxon>
    </lineage>
</organism>
<dbReference type="PANTHER" id="PTHR32133:SF387">
    <property type="entry name" value="F-BOX DOMAIN-CONTAINING PROTEIN"/>
    <property type="match status" value="1"/>
</dbReference>
<dbReference type="PaxDb" id="4565-Traes_2BS_ED931B365.1"/>
<reference evidence="3" key="1">
    <citation type="submission" date="2018-08" db="EMBL/GenBank/DDBJ databases">
        <authorList>
            <person name="Rossello M."/>
        </authorList>
    </citation>
    <scope>NUCLEOTIDE SEQUENCE [LARGE SCALE GENOMIC DNA]</scope>
    <source>
        <strain evidence="3">cv. Chinese Spring</strain>
    </source>
</reference>
<evidence type="ECO:0000259" key="2">
    <source>
        <dbReference type="Pfam" id="PF23635"/>
    </source>
</evidence>
<dbReference type="RefSeq" id="XP_044319094.1">
    <property type="nucleotide sequence ID" value="XM_044463159.1"/>
</dbReference>
<evidence type="ECO:0000259" key="1">
    <source>
        <dbReference type="Pfam" id="PF00646"/>
    </source>
</evidence>
<name>A0A3B6BYE4_WHEAT</name>
<gene>
    <name evidence="3" type="primary">LOC123040268</name>
</gene>
<dbReference type="Gene3D" id="1.20.1280.50">
    <property type="match status" value="1"/>
</dbReference>
<sequence length="398" mass="43910">MACRRPTPPSPSLAPAPVPPLEDDDLLEEILLRLPPQPSSLLRASLVSKRWRGLVKLRRFLRLFRARHGSLPLLAVFPGEVDMSHPFFTPSLDPPDRVPTARFPMPLAPLAFPLVLDCRHSHALVLNRRVSQLLVWDPVTVDKHPVDLPPAFKGRQVMLHNGSVLCAGAAAAEGRLHGSCNSSPFKVVLLASGRTHERSFSVCVYSSQTGAWGDVISAEFQPAAMEPLYTASELYMYVPSTLVGSSIYWLLRGNGDTIVEFDMDSRTLAVIEMPPDLYDHGISSSFMTMPAQDGGLGLILVNDFYAKLWKRGADCNGVAIWVPGITIQLDKLLSLNAEHNRGLLSLLGFAEDSNAFVVGASRIGIFVVYLNPLRFKKIYERRDLCIFHPFESFCVAGI</sequence>
<accession>A0A3B6BYE4</accession>
<dbReference type="Pfam" id="PF23635">
    <property type="entry name" value="Beta-prop_AT5G49610-like"/>
    <property type="match status" value="1"/>
</dbReference>
<reference evidence="3" key="2">
    <citation type="submission" date="2018-10" db="UniProtKB">
        <authorList>
            <consortium name="EnsemblPlants"/>
        </authorList>
    </citation>
    <scope>IDENTIFICATION</scope>
</reference>
<protein>
    <submittedName>
        <fullName evidence="3">Uncharacterized protein</fullName>
    </submittedName>
</protein>
<dbReference type="Proteomes" id="UP000019116">
    <property type="component" value="Chromosome 2B"/>
</dbReference>
<dbReference type="InterPro" id="IPR001810">
    <property type="entry name" value="F-box_dom"/>
</dbReference>
<feature type="domain" description="F-box protein AT5G49610-like beta-propeller" evidence="2">
    <location>
        <begin position="115"/>
        <end position="338"/>
    </location>
</feature>
<dbReference type="Gramene" id="TraesCS2B03G0156600.1">
    <property type="protein sequence ID" value="TraesCS2B03G0156600.1.CDS"/>
    <property type="gene ID" value="TraesCS2B03G0156600"/>
</dbReference>
<keyword evidence="4" id="KW-1185">Reference proteome</keyword>
<evidence type="ECO:0000313" key="4">
    <source>
        <dbReference type="Proteomes" id="UP000019116"/>
    </source>
</evidence>
<dbReference type="EnsemblPlants" id="TraesCS2B02G071000.1">
    <property type="protein sequence ID" value="TraesCS2B02G071000.1"/>
    <property type="gene ID" value="TraesCS2B02G071000"/>
</dbReference>
<dbReference type="Pfam" id="PF00646">
    <property type="entry name" value="F-box"/>
    <property type="match status" value="1"/>
</dbReference>
<dbReference type="Gramene" id="TraesLDM2B03G00842900.1">
    <property type="protein sequence ID" value="TraesLDM2B03G00842900.1"/>
    <property type="gene ID" value="TraesLDM2B03G00842900"/>
</dbReference>
<dbReference type="AlphaFoldDB" id="A0A3B6BYE4"/>
<dbReference type="OMA" id="DCRHSHA"/>
<dbReference type="Gramene" id="TraesCS2B02G071000.1">
    <property type="protein sequence ID" value="TraesCS2B02G071000.1"/>
    <property type="gene ID" value="TraesCS2B02G071000"/>
</dbReference>
<dbReference type="InterPro" id="IPR036047">
    <property type="entry name" value="F-box-like_dom_sf"/>
</dbReference>
<dbReference type="InterPro" id="IPR056594">
    <property type="entry name" value="AT5G49610-like_b-prop"/>
</dbReference>
<proteinExistence type="predicted"/>
<evidence type="ECO:0000313" key="3">
    <source>
        <dbReference type="EnsemblPlants" id="TraesCS2B02G071000.1"/>
    </source>
</evidence>
<dbReference type="PANTHER" id="PTHR32133">
    <property type="entry name" value="OS07G0120400 PROTEIN"/>
    <property type="match status" value="1"/>
</dbReference>
<dbReference type="SUPFAM" id="SSF81383">
    <property type="entry name" value="F-box domain"/>
    <property type="match status" value="1"/>
</dbReference>
<dbReference type="GeneID" id="123040268"/>
<feature type="domain" description="F-box" evidence="1">
    <location>
        <begin position="24"/>
        <end position="62"/>
    </location>
</feature>
<dbReference type="OrthoDB" id="631742at2759"/>